<organism evidence="1 2">
    <name type="scientific">Vanrija albida</name>
    <dbReference type="NCBI Taxonomy" id="181172"/>
    <lineage>
        <taxon>Eukaryota</taxon>
        <taxon>Fungi</taxon>
        <taxon>Dikarya</taxon>
        <taxon>Basidiomycota</taxon>
        <taxon>Agaricomycotina</taxon>
        <taxon>Tremellomycetes</taxon>
        <taxon>Trichosporonales</taxon>
        <taxon>Trichosporonaceae</taxon>
        <taxon>Vanrija</taxon>
    </lineage>
</organism>
<evidence type="ECO:0000313" key="1">
    <source>
        <dbReference type="EMBL" id="KAL1411775.1"/>
    </source>
</evidence>
<dbReference type="EMBL" id="JBBXJM010000002">
    <property type="protein sequence ID" value="KAL1411775.1"/>
    <property type="molecule type" value="Genomic_DNA"/>
</dbReference>
<reference evidence="1 2" key="1">
    <citation type="submission" date="2023-08" db="EMBL/GenBank/DDBJ databases">
        <title>Annotated Genome Sequence of Vanrija albida AlHP1.</title>
        <authorList>
            <person name="Herzog R."/>
        </authorList>
    </citation>
    <scope>NUCLEOTIDE SEQUENCE [LARGE SCALE GENOMIC DNA]</scope>
    <source>
        <strain evidence="1 2">AlHP1</strain>
    </source>
</reference>
<evidence type="ECO:0000313" key="2">
    <source>
        <dbReference type="Proteomes" id="UP001565368"/>
    </source>
</evidence>
<dbReference type="RefSeq" id="XP_069211719.1">
    <property type="nucleotide sequence ID" value="XM_069351333.1"/>
</dbReference>
<evidence type="ECO:0008006" key="3">
    <source>
        <dbReference type="Google" id="ProtNLM"/>
    </source>
</evidence>
<protein>
    <recommendedName>
        <fullName evidence="3">BTB domain-containing protein</fullName>
    </recommendedName>
</protein>
<gene>
    <name evidence="1" type="ORF">Q8F55_002742</name>
</gene>
<dbReference type="GeneID" id="95983785"/>
<comment type="caution">
    <text evidence="1">The sequence shown here is derived from an EMBL/GenBank/DDBJ whole genome shotgun (WGS) entry which is preliminary data.</text>
</comment>
<sequence length="218" mass="24041">MSDRSSPPNPTKWDKGNFTIISSDNYAFKIDDYHLRSASSVFRDMLSAGTGMLQIELTDPTMEDSGTVDIVLDIILNATFADNMIKNVVSAALFLKKYDCAVASKHLAFRLQHAVFAPRVKMFILGAALDDEDLCVTALQHPLSKWSVLSIGTVPPHAESHVASGRQFDTGSWPISWAAATPFKYLWALNRAWTLTKDGTDLAALFRTQLKYAKASPV</sequence>
<proteinExistence type="predicted"/>
<name>A0ABR3QAN7_9TREE</name>
<accession>A0ABR3QAN7</accession>
<keyword evidence="2" id="KW-1185">Reference proteome</keyword>
<dbReference type="Proteomes" id="UP001565368">
    <property type="component" value="Unassembled WGS sequence"/>
</dbReference>